<keyword evidence="2" id="KW-1185">Reference proteome</keyword>
<gene>
    <name evidence="1" type="ORF">NDU88_004521</name>
</gene>
<dbReference type="AlphaFoldDB" id="A0AAV7VKJ4"/>
<accession>A0AAV7VKJ4</accession>
<comment type="caution">
    <text evidence="1">The sequence shown here is derived from an EMBL/GenBank/DDBJ whole genome shotgun (WGS) entry which is preliminary data.</text>
</comment>
<dbReference type="Proteomes" id="UP001066276">
    <property type="component" value="Chromosome 2_1"/>
</dbReference>
<sequence>MHYQLSLCRVRHDLALWVVPGRDKAHIENQASEDLSQQAAGSDLQTKKRGLGVSQVVSLDALNLAINIHVP</sequence>
<name>A0AAV7VKJ4_PLEWA</name>
<organism evidence="1 2">
    <name type="scientific">Pleurodeles waltl</name>
    <name type="common">Iberian ribbed newt</name>
    <dbReference type="NCBI Taxonomy" id="8319"/>
    <lineage>
        <taxon>Eukaryota</taxon>
        <taxon>Metazoa</taxon>
        <taxon>Chordata</taxon>
        <taxon>Craniata</taxon>
        <taxon>Vertebrata</taxon>
        <taxon>Euteleostomi</taxon>
        <taxon>Amphibia</taxon>
        <taxon>Batrachia</taxon>
        <taxon>Caudata</taxon>
        <taxon>Salamandroidea</taxon>
        <taxon>Salamandridae</taxon>
        <taxon>Pleurodelinae</taxon>
        <taxon>Pleurodeles</taxon>
    </lineage>
</organism>
<dbReference type="EMBL" id="JANPWB010000003">
    <property type="protein sequence ID" value="KAJ1200700.1"/>
    <property type="molecule type" value="Genomic_DNA"/>
</dbReference>
<reference evidence="1" key="1">
    <citation type="journal article" date="2022" name="bioRxiv">
        <title>Sequencing and chromosome-scale assembly of the giantPleurodeles waltlgenome.</title>
        <authorList>
            <person name="Brown T."/>
            <person name="Elewa A."/>
            <person name="Iarovenko S."/>
            <person name="Subramanian E."/>
            <person name="Araus A.J."/>
            <person name="Petzold A."/>
            <person name="Susuki M."/>
            <person name="Suzuki K.-i.T."/>
            <person name="Hayashi T."/>
            <person name="Toyoda A."/>
            <person name="Oliveira C."/>
            <person name="Osipova E."/>
            <person name="Leigh N.D."/>
            <person name="Simon A."/>
            <person name="Yun M.H."/>
        </authorList>
    </citation>
    <scope>NUCLEOTIDE SEQUENCE</scope>
    <source>
        <strain evidence="1">20211129_DDA</strain>
        <tissue evidence="1">Liver</tissue>
    </source>
</reference>
<protein>
    <submittedName>
        <fullName evidence="1">Uncharacterized protein</fullName>
    </submittedName>
</protein>
<proteinExistence type="predicted"/>
<evidence type="ECO:0000313" key="1">
    <source>
        <dbReference type="EMBL" id="KAJ1200700.1"/>
    </source>
</evidence>
<evidence type="ECO:0000313" key="2">
    <source>
        <dbReference type="Proteomes" id="UP001066276"/>
    </source>
</evidence>